<dbReference type="Proteomes" id="UP001257627">
    <property type="component" value="Unassembled WGS sequence"/>
</dbReference>
<organism evidence="11 12">
    <name type="scientific">Streptomyces mirabilis</name>
    <dbReference type="NCBI Taxonomy" id="68239"/>
    <lineage>
        <taxon>Bacteria</taxon>
        <taxon>Bacillati</taxon>
        <taxon>Actinomycetota</taxon>
        <taxon>Actinomycetes</taxon>
        <taxon>Kitasatosporales</taxon>
        <taxon>Streptomycetaceae</taxon>
        <taxon>Streptomyces</taxon>
    </lineage>
</organism>
<evidence type="ECO:0000256" key="9">
    <source>
        <dbReference type="SAM" id="Phobius"/>
    </source>
</evidence>
<evidence type="ECO:0000256" key="6">
    <source>
        <dbReference type="ARBA" id="ARBA00022777"/>
    </source>
</evidence>
<dbReference type="Pfam" id="PF07730">
    <property type="entry name" value="HisKA_3"/>
    <property type="match status" value="1"/>
</dbReference>
<dbReference type="PANTHER" id="PTHR24421:SF10">
    <property type="entry name" value="NITRATE_NITRITE SENSOR PROTEIN NARQ"/>
    <property type="match status" value="1"/>
</dbReference>
<keyword evidence="5" id="KW-0547">Nucleotide-binding</keyword>
<keyword evidence="9" id="KW-0472">Membrane</keyword>
<comment type="caution">
    <text evidence="11">The sequence shown here is derived from an EMBL/GenBank/DDBJ whole genome shotgun (WGS) entry which is preliminary data.</text>
</comment>
<dbReference type="EC" id="2.7.13.3" evidence="2"/>
<sequence>MERKTHAAPESFRPYWPEALAVLSLAVCGLAPWHPQAIFWGGLPLAFALFCVTSLRPVRTAGIALAAALAMAVSTGLPRFEHTGAVVPFALLFAVAWAVGFAVGQRRRYLHTLVRQERDRADREAAAERLRIARELHDSIAHSMSVISVQACFGRLVLDDRPQDARSALEAIETTGRETLVELRRMLGVLHDDTHDAGLAPAPKLADLNRLTERTRRPGLRIDLAVTGHVRPLPPGLEAAAYRIVQEALTNVVKHADASNAHVTVAYGPCELTLTVTDDGSIRPAPGRTGRGLPGMRERLALYGGILQAGPAATGGFRVRASIPVDGPQPSAAARERP</sequence>
<dbReference type="InterPro" id="IPR036890">
    <property type="entry name" value="HATPase_C_sf"/>
</dbReference>
<evidence type="ECO:0000313" key="12">
    <source>
        <dbReference type="Proteomes" id="UP001257627"/>
    </source>
</evidence>
<dbReference type="CDD" id="cd16917">
    <property type="entry name" value="HATPase_UhpB-NarQ-NarX-like"/>
    <property type="match status" value="1"/>
</dbReference>
<feature type="domain" description="Histidine kinase/HSP90-like ATPase" evidence="10">
    <location>
        <begin position="236"/>
        <end position="327"/>
    </location>
</feature>
<dbReference type="InterPro" id="IPR003594">
    <property type="entry name" value="HATPase_dom"/>
</dbReference>
<dbReference type="EMBL" id="JARAKF010000001">
    <property type="protein sequence ID" value="MDU8991010.1"/>
    <property type="molecule type" value="Genomic_DNA"/>
</dbReference>
<evidence type="ECO:0000313" key="11">
    <source>
        <dbReference type="EMBL" id="MDU8991010.1"/>
    </source>
</evidence>
<keyword evidence="7" id="KW-0067">ATP-binding</keyword>
<evidence type="ECO:0000256" key="4">
    <source>
        <dbReference type="ARBA" id="ARBA00022679"/>
    </source>
</evidence>
<dbReference type="Gene3D" id="3.30.565.10">
    <property type="entry name" value="Histidine kinase-like ATPase, C-terminal domain"/>
    <property type="match status" value="1"/>
</dbReference>
<dbReference type="InterPro" id="IPR011712">
    <property type="entry name" value="Sig_transdc_His_kin_sub3_dim/P"/>
</dbReference>
<evidence type="ECO:0000256" key="3">
    <source>
        <dbReference type="ARBA" id="ARBA00022553"/>
    </source>
</evidence>
<keyword evidence="12" id="KW-1185">Reference proteome</keyword>
<proteinExistence type="predicted"/>
<dbReference type="RefSeq" id="WP_143610836.1">
    <property type="nucleotide sequence ID" value="NZ_CP107955.1"/>
</dbReference>
<evidence type="ECO:0000259" key="10">
    <source>
        <dbReference type="SMART" id="SM00387"/>
    </source>
</evidence>
<reference evidence="11 12" key="1">
    <citation type="submission" date="2023-02" db="EMBL/GenBank/DDBJ databases">
        <authorList>
            <person name="Maleckis M."/>
        </authorList>
    </citation>
    <scope>NUCLEOTIDE SEQUENCE [LARGE SCALE GENOMIC DNA]</scope>
    <source>
        <strain evidence="11 12">P8-A2</strain>
    </source>
</reference>
<dbReference type="GO" id="GO:0016301">
    <property type="term" value="F:kinase activity"/>
    <property type="evidence" value="ECO:0007669"/>
    <property type="project" value="UniProtKB-KW"/>
</dbReference>
<keyword evidence="8" id="KW-0902">Two-component regulatory system</keyword>
<keyword evidence="9" id="KW-1133">Transmembrane helix</keyword>
<evidence type="ECO:0000256" key="5">
    <source>
        <dbReference type="ARBA" id="ARBA00022741"/>
    </source>
</evidence>
<evidence type="ECO:0000256" key="2">
    <source>
        <dbReference type="ARBA" id="ARBA00012438"/>
    </source>
</evidence>
<dbReference type="Pfam" id="PF02518">
    <property type="entry name" value="HATPase_c"/>
    <property type="match status" value="1"/>
</dbReference>
<dbReference type="InterPro" id="IPR050482">
    <property type="entry name" value="Sensor_HK_TwoCompSys"/>
</dbReference>
<name>A0ABU3UB08_9ACTN</name>
<feature type="transmembrane region" description="Helical" evidence="9">
    <location>
        <begin position="12"/>
        <end position="32"/>
    </location>
</feature>
<dbReference type="PANTHER" id="PTHR24421">
    <property type="entry name" value="NITRATE/NITRITE SENSOR PROTEIN NARX-RELATED"/>
    <property type="match status" value="1"/>
</dbReference>
<evidence type="ECO:0000256" key="1">
    <source>
        <dbReference type="ARBA" id="ARBA00000085"/>
    </source>
</evidence>
<dbReference type="Gene3D" id="1.20.5.1930">
    <property type="match status" value="1"/>
</dbReference>
<protein>
    <recommendedName>
        <fullName evidence="2">histidine kinase</fullName>
        <ecNumber evidence="2">2.7.13.3</ecNumber>
    </recommendedName>
</protein>
<feature type="transmembrane region" description="Helical" evidence="9">
    <location>
        <begin position="86"/>
        <end position="104"/>
    </location>
</feature>
<keyword evidence="6 11" id="KW-0418">Kinase</keyword>
<dbReference type="SUPFAM" id="SSF55874">
    <property type="entry name" value="ATPase domain of HSP90 chaperone/DNA topoisomerase II/histidine kinase"/>
    <property type="match status" value="1"/>
</dbReference>
<keyword evidence="3" id="KW-0597">Phosphoprotein</keyword>
<gene>
    <name evidence="11" type="ORF">PU648_00885</name>
</gene>
<accession>A0ABU3UB08</accession>
<feature type="transmembrane region" description="Helical" evidence="9">
    <location>
        <begin position="62"/>
        <end position="80"/>
    </location>
</feature>
<comment type="catalytic activity">
    <reaction evidence="1">
        <text>ATP + protein L-histidine = ADP + protein N-phospho-L-histidine.</text>
        <dbReference type="EC" id="2.7.13.3"/>
    </reaction>
</comment>
<dbReference type="SMART" id="SM00387">
    <property type="entry name" value="HATPase_c"/>
    <property type="match status" value="1"/>
</dbReference>
<keyword evidence="9" id="KW-0812">Transmembrane</keyword>
<keyword evidence="4" id="KW-0808">Transferase</keyword>
<evidence type="ECO:0000256" key="8">
    <source>
        <dbReference type="ARBA" id="ARBA00023012"/>
    </source>
</evidence>
<evidence type="ECO:0000256" key="7">
    <source>
        <dbReference type="ARBA" id="ARBA00022840"/>
    </source>
</evidence>